<feature type="domain" description="N-acetyltransferase" evidence="1">
    <location>
        <begin position="15"/>
        <end position="174"/>
    </location>
</feature>
<accession>A0ABW7MY70</accession>
<dbReference type="InterPro" id="IPR051531">
    <property type="entry name" value="N-acetyltransferase"/>
</dbReference>
<dbReference type="EMBL" id="JBAWKB010000001">
    <property type="protein sequence ID" value="MFH6770717.1"/>
    <property type="molecule type" value="Genomic_DNA"/>
</dbReference>
<comment type="caution">
    <text evidence="2">The sequence shown here is derived from an EMBL/GenBank/DDBJ whole genome shotgun (WGS) entry which is preliminary data.</text>
</comment>
<dbReference type="RefSeq" id="WP_344739182.1">
    <property type="nucleotide sequence ID" value="NZ_BAABAY010000001.1"/>
</dbReference>
<dbReference type="PANTHER" id="PTHR43792">
    <property type="entry name" value="GNAT FAMILY, PUTATIVE (AFU_ORTHOLOGUE AFUA_3G00765)-RELATED-RELATED"/>
    <property type="match status" value="1"/>
</dbReference>
<reference evidence="2 3" key="1">
    <citation type="submission" date="2024-02" db="EMBL/GenBank/DDBJ databases">
        <title>A Gaetbulibacter species isolated from tidal flats and genomic insights of their niches.</title>
        <authorList>
            <person name="Ye Y."/>
        </authorList>
    </citation>
    <scope>NUCLEOTIDE SEQUENCE [LARGE SCALE GENOMIC DNA]</scope>
    <source>
        <strain evidence="2 3">KYW382</strain>
    </source>
</reference>
<sequence>MNDPAITTLFETERLILRPTSVEDAALILELLNTPKWLKFIGDRHVRTLEDAKNYILERILPQQNRLGFGSFTIIRKEDHNKLGTCGLFDREGLEGIDLGYGLLPQNEGKGYGFEAANQLKQLAFKTFKLKEIHAITVNENVASKGLLLKLGFTPQGTTKLPDDDTVLLLYSLRKTP</sequence>
<dbReference type="InterPro" id="IPR016181">
    <property type="entry name" value="Acyl_CoA_acyltransferase"/>
</dbReference>
<dbReference type="Pfam" id="PF13302">
    <property type="entry name" value="Acetyltransf_3"/>
    <property type="match status" value="1"/>
</dbReference>
<dbReference type="Proteomes" id="UP001610100">
    <property type="component" value="Unassembled WGS sequence"/>
</dbReference>
<dbReference type="SUPFAM" id="SSF55729">
    <property type="entry name" value="Acyl-CoA N-acyltransferases (Nat)"/>
    <property type="match status" value="1"/>
</dbReference>
<proteinExistence type="predicted"/>
<keyword evidence="3" id="KW-1185">Reference proteome</keyword>
<evidence type="ECO:0000313" key="3">
    <source>
        <dbReference type="Proteomes" id="UP001610100"/>
    </source>
</evidence>
<evidence type="ECO:0000313" key="2">
    <source>
        <dbReference type="EMBL" id="MFH6770717.1"/>
    </source>
</evidence>
<dbReference type="Gene3D" id="3.40.630.30">
    <property type="match status" value="1"/>
</dbReference>
<evidence type="ECO:0000259" key="1">
    <source>
        <dbReference type="PROSITE" id="PS51186"/>
    </source>
</evidence>
<dbReference type="PANTHER" id="PTHR43792:SF1">
    <property type="entry name" value="N-ACETYLTRANSFERASE DOMAIN-CONTAINING PROTEIN"/>
    <property type="match status" value="1"/>
</dbReference>
<gene>
    <name evidence="2" type="ORF">V8G58_02135</name>
</gene>
<name>A0ABW7MY70_9FLAO</name>
<dbReference type="PROSITE" id="PS51186">
    <property type="entry name" value="GNAT"/>
    <property type="match status" value="1"/>
</dbReference>
<protein>
    <submittedName>
        <fullName evidence="2">GNAT family N-acetyltransferase</fullName>
    </submittedName>
</protein>
<organism evidence="2 3">
    <name type="scientific">Gaetbulibacter aestuarii</name>
    <dbReference type="NCBI Taxonomy" id="1502358"/>
    <lineage>
        <taxon>Bacteria</taxon>
        <taxon>Pseudomonadati</taxon>
        <taxon>Bacteroidota</taxon>
        <taxon>Flavobacteriia</taxon>
        <taxon>Flavobacteriales</taxon>
        <taxon>Flavobacteriaceae</taxon>
        <taxon>Gaetbulibacter</taxon>
    </lineage>
</organism>
<dbReference type="InterPro" id="IPR000182">
    <property type="entry name" value="GNAT_dom"/>
</dbReference>